<evidence type="ECO:0000313" key="1">
    <source>
        <dbReference type="EMBL" id="CAI0381470.1"/>
    </source>
</evidence>
<keyword evidence="2" id="KW-1185">Reference proteome</keyword>
<dbReference type="Proteomes" id="UP001154282">
    <property type="component" value="Unassembled WGS sequence"/>
</dbReference>
<evidence type="ECO:0000313" key="2">
    <source>
        <dbReference type="Proteomes" id="UP001154282"/>
    </source>
</evidence>
<dbReference type="EMBL" id="CAMGYJ010000002">
    <property type="protein sequence ID" value="CAI0381470.1"/>
    <property type="molecule type" value="Genomic_DNA"/>
</dbReference>
<name>A0AAV0HB57_9ROSI</name>
<organism evidence="1 2">
    <name type="scientific">Linum tenue</name>
    <dbReference type="NCBI Taxonomy" id="586396"/>
    <lineage>
        <taxon>Eukaryota</taxon>
        <taxon>Viridiplantae</taxon>
        <taxon>Streptophyta</taxon>
        <taxon>Embryophyta</taxon>
        <taxon>Tracheophyta</taxon>
        <taxon>Spermatophyta</taxon>
        <taxon>Magnoliopsida</taxon>
        <taxon>eudicotyledons</taxon>
        <taxon>Gunneridae</taxon>
        <taxon>Pentapetalae</taxon>
        <taxon>rosids</taxon>
        <taxon>fabids</taxon>
        <taxon>Malpighiales</taxon>
        <taxon>Linaceae</taxon>
        <taxon>Linum</taxon>
    </lineage>
</organism>
<sequence length="181" mass="20651">MTQLGKRSIETKKTSIEKPYWRRAFKKDGYVHSGRHWKNWGSLCCRIATQIQSIEEAVRQFRAREIAVELGRFVGYEKNRDESSILKVEPEPSRFLWGREVIERGSVVVDAIDEGLSDLVKAVVAVAGVASRESERLPSAIRMRGEDCGRVFVISLSPYASSREEPPELATKNRLRSTRNR</sequence>
<proteinExistence type="predicted"/>
<gene>
    <name evidence="1" type="ORF">LITE_LOCUS3174</name>
</gene>
<dbReference type="AlphaFoldDB" id="A0AAV0HB57"/>
<comment type="caution">
    <text evidence="1">The sequence shown here is derived from an EMBL/GenBank/DDBJ whole genome shotgun (WGS) entry which is preliminary data.</text>
</comment>
<reference evidence="1" key="1">
    <citation type="submission" date="2022-08" db="EMBL/GenBank/DDBJ databases">
        <authorList>
            <person name="Gutierrez-Valencia J."/>
        </authorList>
    </citation>
    <scope>NUCLEOTIDE SEQUENCE</scope>
</reference>
<accession>A0AAV0HB57</accession>
<protein>
    <submittedName>
        <fullName evidence="1">Uncharacterized protein</fullName>
    </submittedName>
</protein>